<organism evidence="2 3">
    <name type="scientific">Chitinophaga lutea</name>
    <dbReference type="NCBI Taxonomy" id="2488634"/>
    <lineage>
        <taxon>Bacteria</taxon>
        <taxon>Pseudomonadati</taxon>
        <taxon>Bacteroidota</taxon>
        <taxon>Chitinophagia</taxon>
        <taxon>Chitinophagales</taxon>
        <taxon>Chitinophagaceae</taxon>
        <taxon>Chitinophaga</taxon>
    </lineage>
</organism>
<dbReference type="SUPFAM" id="SSF53098">
    <property type="entry name" value="Ribonuclease H-like"/>
    <property type="match status" value="1"/>
</dbReference>
<keyword evidence="3" id="KW-1185">Reference proteome</keyword>
<dbReference type="InterPro" id="IPR012337">
    <property type="entry name" value="RNaseH-like_sf"/>
</dbReference>
<gene>
    <name evidence="2" type="ORF">EGT74_00175</name>
</gene>
<dbReference type="GO" id="GO:0003676">
    <property type="term" value="F:nucleic acid binding"/>
    <property type="evidence" value="ECO:0007669"/>
    <property type="project" value="InterPro"/>
</dbReference>
<evidence type="ECO:0000259" key="1">
    <source>
        <dbReference type="PROSITE" id="PS50879"/>
    </source>
</evidence>
<dbReference type="AlphaFoldDB" id="A0A3N4PVX1"/>
<protein>
    <recommendedName>
        <fullName evidence="1">RNase H type-1 domain-containing protein</fullName>
    </recommendedName>
</protein>
<feature type="domain" description="RNase H type-1" evidence="1">
    <location>
        <begin position="1"/>
        <end position="131"/>
    </location>
</feature>
<dbReference type="InterPro" id="IPR036397">
    <property type="entry name" value="RNaseH_sf"/>
</dbReference>
<proteinExistence type="predicted"/>
<dbReference type="InterPro" id="IPR002156">
    <property type="entry name" value="RNaseH_domain"/>
</dbReference>
<dbReference type="Pfam" id="PF00075">
    <property type="entry name" value="RNase_H"/>
    <property type="match status" value="1"/>
</dbReference>
<reference evidence="2 3" key="1">
    <citation type="submission" date="2018-11" db="EMBL/GenBank/DDBJ databases">
        <title>Chitinophaga lutea sp.nov., isolate from arsenic contaminated soil.</title>
        <authorList>
            <person name="Zong Y."/>
        </authorList>
    </citation>
    <scope>NUCLEOTIDE SEQUENCE [LARGE SCALE GENOMIC DNA]</scope>
    <source>
        <strain evidence="2 3">ZY74</strain>
    </source>
</reference>
<dbReference type="Gene3D" id="3.30.420.10">
    <property type="entry name" value="Ribonuclease H-like superfamily/Ribonuclease H"/>
    <property type="match status" value="1"/>
</dbReference>
<name>A0A3N4PVX1_9BACT</name>
<accession>A0A3N4PVX1</accession>
<comment type="caution">
    <text evidence="2">The sequence shown here is derived from an EMBL/GenBank/DDBJ whole genome shotgun (WGS) entry which is preliminary data.</text>
</comment>
<dbReference type="EMBL" id="RPDH01000001">
    <property type="protein sequence ID" value="RPE12008.1"/>
    <property type="molecule type" value="Genomic_DNA"/>
</dbReference>
<sequence>MGAWVAILLKGDEKTVLTGTATDATNNSMELTAVIKAIEYVLAHYAGTTSLTIVTDSQYVTGLPARKEKLTARDFNTRKGDELRNADLVKTLFGYLPALDIEFVKIKAHQKRNGVADYNVEADKQSRKLVREMVKGNCL</sequence>
<evidence type="ECO:0000313" key="3">
    <source>
        <dbReference type="Proteomes" id="UP000278351"/>
    </source>
</evidence>
<dbReference type="GO" id="GO:0004523">
    <property type="term" value="F:RNA-DNA hybrid ribonuclease activity"/>
    <property type="evidence" value="ECO:0007669"/>
    <property type="project" value="InterPro"/>
</dbReference>
<dbReference type="Proteomes" id="UP000278351">
    <property type="component" value="Unassembled WGS sequence"/>
</dbReference>
<evidence type="ECO:0000313" key="2">
    <source>
        <dbReference type="EMBL" id="RPE12008.1"/>
    </source>
</evidence>
<dbReference type="PROSITE" id="PS50879">
    <property type="entry name" value="RNASE_H_1"/>
    <property type="match status" value="1"/>
</dbReference>